<feature type="compositionally biased region" description="Polar residues" evidence="3">
    <location>
        <begin position="1626"/>
        <end position="1639"/>
    </location>
</feature>
<dbReference type="PANTHER" id="PTHR21646:SF35">
    <property type="match status" value="1"/>
</dbReference>
<reference evidence="5" key="1">
    <citation type="submission" date="2017-11" db="EMBL/GenBank/DDBJ databases">
        <title>The sensing device of the deep-sea amphipod.</title>
        <authorList>
            <person name="Kobayashi H."/>
            <person name="Nagahama T."/>
            <person name="Arai W."/>
            <person name="Sasagawa Y."/>
            <person name="Umeda M."/>
            <person name="Hayashi T."/>
            <person name="Nikaido I."/>
            <person name="Watanabe H."/>
            <person name="Oguri K."/>
            <person name="Kitazato H."/>
            <person name="Fujioka K."/>
            <person name="Kido Y."/>
            <person name="Takami H."/>
        </authorList>
    </citation>
    <scope>NUCLEOTIDE SEQUENCE</scope>
    <source>
        <tissue evidence="5">Whole body</tissue>
    </source>
</reference>
<feature type="domain" description="USP" evidence="4">
    <location>
        <begin position="334"/>
        <end position="2019"/>
    </location>
</feature>
<dbReference type="PROSITE" id="PS50235">
    <property type="entry name" value="USP_3"/>
    <property type="match status" value="1"/>
</dbReference>
<feature type="region of interest" description="Disordered" evidence="3">
    <location>
        <begin position="1042"/>
        <end position="1088"/>
    </location>
</feature>
<feature type="region of interest" description="Disordered" evidence="3">
    <location>
        <begin position="2343"/>
        <end position="2395"/>
    </location>
</feature>
<feature type="compositionally biased region" description="Low complexity" evidence="3">
    <location>
        <begin position="2345"/>
        <end position="2365"/>
    </location>
</feature>
<feature type="region of interest" description="Disordered" evidence="3">
    <location>
        <begin position="2159"/>
        <end position="2210"/>
    </location>
</feature>
<feature type="region of interest" description="Disordered" evidence="3">
    <location>
        <begin position="89"/>
        <end position="118"/>
    </location>
</feature>
<feature type="compositionally biased region" description="Polar residues" evidence="3">
    <location>
        <begin position="645"/>
        <end position="656"/>
    </location>
</feature>
<evidence type="ECO:0000256" key="2">
    <source>
        <dbReference type="ARBA" id="ARBA00012759"/>
    </source>
</evidence>
<proteinExistence type="evidence at transcript level"/>
<feature type="compositionally biased region" description="Low complexity" evidence="3">
    <location>
        <begin position="2162"/>
        <end position="2174"/>
    </location>
</feature>
<feature type="compositionally biased region" description="Polar residues" evidence="3">
    <location>
        <begin position="1264"/>
        <end position="1275"/>
    </location>
</feature>
<feature type="compositionally biased region" description="Polar residues" evidence="3">
    <location>
        <begin position="779"/>
        <end position="796"/>
    </location>
</feature>
<organism evidence="5">
    <name type="scientific">Hirondellea gigas</name>
    <dbReference type="NCBI Taxonomy" id="1518452"/>
    <lineage>
        <taxon>Eukaryota</taxon>
        <taxon>Metazoa</taxon>
        <taxon>Ecdysozoa</taxon>
        <taxon>Arthropoda</taxon>
        <taxon>Crustacea</taxon>
        <taxon>Multicrustacea</taxon>
        <taxon>Malacostraca</taxon>
        <taxon>Eumalacostraca</taxon>
        <taxon>Peracarida</taxon>
        <taxon>Amphipoda</taxon>
        <taxon>Amphilochidea</taxon>
        <taxon>Lysianassida</taxon>
        <taxon>Lysianassidira</taxon>
        <taxon>Lysianassoidea</taxon>
        <taxon>Lysianassidae</taxon>
        <taxon>Hirondellea</taxon>
    </lineage>
</organism>
<feature type="region of interest" description="Disordered" evidence="3">
    <location>
        <begin position="645"/>
        <end position="684"/>
    </location>
</feature>
<dbReference type="InterPro" id="IPR028889">
    <property type="entry name" value="USP"/>
</dbReference>
<sequence length="2395" mass="255692">MDELSKVSSDTNVKSKLAGIVAEKNTDDILQNLSINNANNISSNFDESNANASTVDANSSSIADVGFENTNVVETKKVVLDSFIAGEAEGGDIEDDEDFQSCTPTRVTPDEHLSPSSMASLDMERNSPLFGSPCMDCSDDGGSDVGLPHQSSSSRNRSVAAGITSTWVSSVQYNDEATTSSHHHGLGYHSTTHNTPASSPQRNTDATAASGVGTFLGNASPLCHSSTYQHVKSNSALDNDNIFGGPSDLFGVTPPCDMAEFVDVAGDPTTGVSCATTTTTTTANCSSSAVTEGSVSVVYGPTMPWQPFTAAIETTTSHSDGDVKGTACTVSGECGLQNLGNTCFMAAGLQCLINTPPFAQYFFDHPYAGEEGSLVLSFSQLVHKSWSGKYRSIRPGAFKYTFGLHWRDFSDYRQHDCQEFVTLLLEGLRKQMSLKLAKKLNSDSDFIISQKSYCNSKTSAGTAPTIGNNNNHNNKMIDTAAASATSDVCGAIGSGNRNVDDIATSDLNDRIDGHRTNILMREDDSNVVVESNVGGGDGELYNADDTGCCMEVDDASMLIPSGLSSMPPSPSGGGKQDSQEDTCEDSGATSPKSSVSSSSVDSHLVNLRLQPIPEEVLLHAASNTLLQQDLRRSDPSTRRDEQYNLMQQDDASTSQEDLLKRTNDVSSREDESATHDDLNLGRDDATNRVLSVAQQDYSQREKQNSRGFCKLDNNGDATMDEDSQDYCDDANAALTYCDDGGNGKSVADSSSNFSSSCSVAFSSNCDIIDMDVLKNNASNSSNDVATTTTSASQGCVSSSSDPINNSNNNKCTNQTTNTNSSDNNSSCSSNFSSSSSSSSSINNSRKSERFLSNSNPLSLPDVLQNSITISNSKSSCAVSSSSVDDAMQQQNSPANLCSNSPALAVNILDIRKETKTSNVNVLVKENQQNNELLYDSAKYAKCDKVKLKDSLDNLSGGDGSLKREKQFGNNLYLGKTQNTSSASEDYANSKSKRSNNLIDANFCMERKLSELDDQNEQVVSKRIRLDEKNMQHQLERCQQQQHDQALNNCHSNSNAGVNTGSSNNSNVVGNKSTIGHTSPRTRPECVSNVSESNNSLGCSNAVASRTVSQQHAERDVRLAHESWAAFLGDSEGTLLMDTFYGQFKSCLVCSVCGHSSVKFDPFGTLSVPLPHANEIQILVTYISSDSSPPLKCLLTLCKVSDVRDIKTGLVELLAQEYEPHKSAAAGSVSDIAASDDGAATAAVASICSSKEQLASKEDMDSEDSSNIASVGPKQNNIEEDKINNSNEQVLSKHRGKSRRKSSSCARKPPEVDQIVVAEVLDNHIAKILEDSYLTKYVNQTNRSVYAFHLPPASLPPQVGGSSSIGCSPRSPLPPISTQAIPLPYKPSTSTNSASISTFNVPDVVPQQYNKMGSRNRANLKLYEGNSPLVDILPDSSTTASQPTVYVDKPLDSKGCIKGGICRATESIGSKISDFNCDRILDSRRNRMVHSKGYLKGGGIKLKVFRNNKTSKLIRNLEFQNKTLANKGYLKGGSKICASSRIGRGAEYSGGIDGGNASFGYPNTNNTVRPFLSVEDVTGIINTDTNNGSTSAASGGVIGGAGGATPLTITASTSGISSSFGLPSTSAGADSTEGSSSSYDVPNRPDAGGDQQGEWKTCNICLEEMCQTELKTHGMCFDCLLCESCLDMSCKHHGGDTLPCPVCQAHLTRASLIPVAKRHTQKMKPRLLRVCVVFRLDADSQDNNKRHTSLLGHPRLVSLPSRLPLSALQSALQHCLPPAANYTLLLVEGRGYNCSRCLFMSHCRGCDVSNVSKGSFSSSGGGGSNTSEELMVCLQASDTVCVRFTSLTALQRNFLTQTREDSSLALRRQDKPLTLYDCLRAFTRSETLESSESWFCPECQCKQSATKTVSVWRCPPFLIIHLERFLFHGTSSSKVDDKVIFPLENLDMSDYLGGRKLGPHLYNLYGVVCHMGVAQAGHYTALVRSATTGMWRYYNDECVTPRKPSEDEYSSAYLLFFHRNNVPLVMSLPREFSFINDAESKSSEKNTVSIAAAIPVRDKQPSPVIDITGDDDVMEFDKTSAKNIAGTVISVKCRNVPASFSSPRSLFSKEHPMISSVGVASTTSKSLFTSETTHASGSRMSVSTPMEASVIDEWMEASIPTESSSMSRNSDSTMMEVTASPSARKSTKSSPAKSVSKVMSKRDGSASTSTSSLDLFTISSSDTSMDDGSCASATLSQDCELAAPGRTDCSNNSTTTSVAPSTIISAASVSSDAAAAIVGSSRISTTKQGCDTSSSSSSSSSCSTSCSNNSVASASHYHHDTIRACDTSTHVYAAATAATNKHDRQSYSSSNCTSSSDEVCGVSSSSGSGGGVRSRSSRLQQGNCDTSSASDQFRNH</sequence>
<feature type="region of interest" description="Disordered" evidence="3">
    <location>
        <begin position="1254"/>
        <end position="1308"/>
    </location>
</feature>
<dbReference type="GO" id="GO:0004843">
    <property type="term" value="F:cysteine-type deubiquitinase activity"/>
    <property type="evidence" value="ECO:0007669"/>
    <property type="project" value="UniProtKB-EC"/>
</dbReference>
<feature type="compositionally biased region" description="Polar residues" evidence="3">
    <location>
        <begin position="975"/>
        <end position="991"/>
    </location>
</feature>
<feature type="region of interest" description="Disordered" evidence="3">
    <location>
        <begin position="971"/>
        <end position="991"/>
    </location>
</feature>
<feature type="compositionally biased region" description="Polar residues" evidence="3">
    <location>
        <begin position="149"/>
        <end position="158"/>
    </location>
</feature>
<feature type="compositionally biased region" description="Basic residues" evidence="3">
    <location>
        <begin position="1291"/>
        <end position="1301"/>
    </location>
</feature>
<dbReference type="PANTHER" id="PTHR21646">
    <property type="entry name" value="UBIQUITIN CARBOXYL-TERMINAL HYDROLASE"/>
    <property type="match status" value="1"/>
</dbReference>
<dbReference type="PROSITE" id="PS00973">
    <property type="entry name" value="USP_2"/>
    <property type="match status" value="1"/>
</dbReference>
<feature type="region of interest" description="Disordered" evidence="3">
    <location>
        <begin position="178"/>
        <end position="209"/>
    </location>
</feature>
<evidence type="ECO:0000256" key="1">
    <source>
        <dbReference type="ARBA" id="ARBA00000707"/>
    </source>
</evidence>
<dbReference type="EC" id="3.4.19.12" evidence="2"/>
<evidence type="ECO:0000259" key="4">
    <source>
        <dbReference type="PROSITE" id="PS50235"/>
    </source>
</evidence>
<feature type="region of interest" description="Disordered" evidence="3">
    <location>
        <begin position="558"/>
        <end position="601"/>
    </location>
</feature>
<dbReference type="CDD" id="cd02674">
    <property type="entry name" value="Peptidase_C19R"/>
    <property type="match status" value="1"/>
</dbReference>
<dbReference type="GO" id="GO:0016579">
    <property type="term" value="P:protein deubiquitination"/>
    <property type="evidence" value="ECO:0007669"/>
    <property type="project" value="InterPro"/>
</dbReference>
<feature type="compositionally biased region" description="Polar residues" evidence="3">
    <location>
        <begin position="189"/>
        <end position="207"/>
    </location>
</feature>
<accession>A0A6A7FRF5</accession>
<feature type="compositionally biased region" description="Low complexity" evidence="3">
    <location>
        <begin position="797"/>
        <end position="844"/>
    </location>
</feature>
<dbReference type="Pfam" id="PF00443">
    <property type="entry name" value="UCH"/>
    <property type="match status" value="2"/>
</dbReference>
<dbReference type="InterPro" id="IPR018200">
    <property type="entry name" value="USP_CS"/>
</dbReference>
<evidence type="ECO:0000313" key="5">
    <source>
        <dbReference type="EMBL" id="LAC20779.1"/>
    </source>
</evidence>
<dbReference type="InterPro" id="IPR038765">
    <property type="entry name" value="Papain-like_cys_pep_sf"/>
</dbReference>
<feature type="compositionally biased region" description="Polar residues" evidence="3">
    <location>
        <begin position="2178"/>
        <end position="2192"/>
    </location>
</feature>
<evidence type="ECO:0000256" key="3">
    <source>
        <dbReference type="SAM" id="MobiDB-lite"/>
    </source>
</evidence>
<feature type="compositionally biased region" description="Acidic residues" evidence="3">
    <location>
        <begin position="89"/>
        <end position="99"/>
    </location>
</feature>
<feature type="compositionally biased region" description="Low complexity" evidence="3">
    <location>
        <begin position="2291"/>
        <end position="2303"/>
    </location>
</feature>
<dbReference type="InterPro" id="IPR001394">
    <property type="entry name" value="Peptidase_C19_UCH"/>
</dbReference>
<feature type="region of interest" description="Disordered" evidence="3">
    <location>
        <begin position="2284"/>
        <end position="2303"/>
    </location>
</feature>
<name>A0A6A7FRF5_9CRUS</name>
<dbReference type="SUPFAM" id="SSF54001">
    <property type="entry name" value="Cysteine proteinases"/>
    <property type="match status" value="2"/>
</dbReference>
<feature type="region of interest" description="Disordered" evidence="3">
    <location>
        <begin position="779"/>
        <end position="855"/>
    </location>
</feature>
<feature type="region of interest" description="Disordered" evidence="3">
    <location>
        <begin position="130"/>
        <end position="158"/>
    </location>
</feature>
<dbReference type="PROSITE" id="PS00972">
    <property type="entry name" value="USP_1"/>
    <property type="match status" value="1"/>
</dbReference>
<feature type="compositionally biased region" description="Basic and acidic residues" evidence="3">
    <location>
        <begin position="657"/>
        <end position="684"/>
    </location>
</feature>
<protein>
    <recommendedName>
        <fullName evidence="2">ubiquitinyl hydrolase 1</fullName>
        <ecNumber evidence="2">3.4.19.12</ecNumber>
    </recommendedName>
</protein>
<feature type="compositionally biased region" description="Low complexity" evidence="3">
    <location>
        <begin position="586"/>
        <end position="601"/>
    </location>
</feature>
<feature type="compositionally biased region" description="Low complexity" evidence="3">
    <location>
        <begin position="1051"/>
        <end position="1072"/>
    </location>
</feature>
<keyword evidence="5" id="KW-0378">Hydrolase</keyword>
<dbReference type="EMBL" id="IACT01001427">
    <property type="protein sequence ID" value="LAC20779.1"/>
    <property type="molecule type" value="mRNA"/>
</dbReference>
<dbReference type="Gene3D" id="3.90.70.10">
    <property type="entry name" value="Cysteine proteinases"/>
    <property type="match status" value="3"/>
</dbReference>
<feature type="compositionally biased region" description="Polar residues" evidence="3">
    <location>
        <begin position="2378"/>
        <end position="2395"/>
    </location>
</feature>
<feature type="region of interest" description="Disordered" evidence="3">
    <location>
        <begin position="1621"/>
        <end position="1651"/>
    </location>
</feature>
<dbReference type="InterPro" id="IPR050185">
    <property type="entry name" value="Ub_carboxyl-term_hydrolase"/>
</dbReference>
<comment type="catalytic activity">
    <reaction evidence="1">
        <text>Thiol-dependent hydrolysis of ester, thioester, amide, peptide and isopeptide bonds formed by the C-terminal Gly of ubiquitin (a 76-residue protein attached to proteins as an intracellular targeting signal).</text>
        <dbReference type="EC" id="3.4.19.12"/>
    </reaction>
</comment>